<evidence type="ECO:0000313" key="4">
    <source>
        <dbReference type="Proteomes" id="UP000094296"/>
    </source>
</evidence>
<dbReference type="SMART" id="SM00052">
    <property type="entry name" value="EAL"/>
    <property type="match status" value="1"/>
</dbReference>
<dbReference type="PROSITE" id="PS50887">
    <property type="entry name" value="GGDEF"/>
    <property type="match status" value="1"/>
</dbReference>
<sequence>MEKEKMEEFRETIFLLPTSIFKARIDRRGRIYKVFNEGALAREFNLATEDIQGKFVEELYTNEMADTMIPALKRAFAGEVVEFLSEIQGRVFNNLIKPNPKPNKKLDEVIGYVTEITEHKITEKTLLHYINHDQLTGLPNRILFHDRLNQAIVHAEPNFRKFALLVFDLDRFKLINDSLGHAIGDLLLKAVAKRIKAGVSSVNTVARVSGDGFAIIVEDIKHEHTAKKLAENIIRSLSKPFFIEGHELYVSSSVGISIYPNDGIDLDMLIKNADIALHQAKDKGRNTYQKYRYEMNSKHAKRIKIECDLRKAIEFQEFEVYYQPQTDADTGKVVCMEALVRWNHPELGVVLPSEFIPVAEETGLIINIGEWVLREACRQTKEWQEAGYNHIKISVNLSARQFQQENLVETVSSILRECGLDANYLVLEITETVSMQNIDFVVRTLKELNELGIQVSIDDFGTGYSSLLYLKSFPIQSLKIDRSFIRDIIDDTDDAAIASAIIAMAHNLKLKVVAEGVETEEQLKYLKENHCDNFQGYLFSKPVPAEEFEKKFMSKRS</sequence>
<dbReference type="SUPFAM" id="SSF141868">
    <property type="entry name" value="EAL domain-like"/>
    <property type="match status" value="1"/>
</dbReference>
<dbReference type="InterPro" id="IPR000160">
    <property type="entry name" value="GGDEF_dom"/>
</dbReference>
<accession>A0A1E5G5E1</accession>
<dbReference type="InterPro" id="IPR035919">
    <property type="entry name" value="EAL_sf"/>
</dbReference>
<dbReference type="Gene3D" id="3.30.450.20">
    <property type="entry name" value="PAS domain"/>
    <property type="match status" value="1"/>
</dbReference>
<evidence type="ECO:0008006" key="5">
    <source>
        <dbReference type="Google" id="ProtNLM"/>
    </source>
</evidence>
<dbReference type="Gene3D" id="3.20.20.450">
    <property type="entry name" value="EAL domain"/>
    <property type="match status" value="1"/>
</dbReference>
<dbReference type="Pfam" id="PF00990">
    <property type="entry name" value="GGDEF"/>
    <property type="match status" value="1"/>
</dbReference>
<dbReference type="InterPro" id="IPR043128">
    <property type="entry name" value="Rev_trsase/Diguanyl_cyclase"/>
</dbReference>
<feature type="domain" description="GGDEF" evidence="2">
    <location>
        <begin position="160"/>
        <end position="293"/>
    </location>
</feature>
<organism evidence="3 4">
    <name type="scientific">Desulfuribacillus alkaliarsenatis</name>
    <dbReference type="NCBI Taxonomy" id="766136"/>
    <lineage>
        <taxon>Bacteria</taxon>
        <taxon>Bacillati</taxon>
        <taxon>Bacillota</taxon>
        <taxon>Desulfuribacillia</taxon>
        <taxon>Desulfuribacillales</taxon>
        <taxon>Desulfuribacillaceae</taxon>
        <taxon>Desulfuribacillus</taxon>
    </lineage>
</organism>
<comment type="caution">
    <text evidence="3">The sequence shown here is derived from an EMBL/GenBank/DDBJ whole genome shotgun (WGS) entry which is preliminary data.</text>
</comment>
<keyword evidence="4" id="KW-1185">Reference proteome</keyword>
<gene>
    <name evidence="3" type="ORF">BHF68_01610</name>
</gene>
<dbReference type="PANTHER" id="PTHR44757">
    <property type="entry name" value="DIGUANYLATE CYCLASE DGCP"/>
    <property type="match status" value="1"/>
</dbReference>
<dbReference type="CDD" id="cd01948">
    <property type="entry name" value="EAL"/>
    <property type="match status" value="1"/>
</dbReference>
<protein>
    <recommendedName>
        <fullName evidence="5">Diguanylate cyclase</fullName>
    </recommendedName>
</protein>
<dbReference type="InterPro" id="IPR052155">
    <property type="entry name" value="Biofilm_reg_signaling"/>
</dbReference>
<dbReference type="PANTHER" id="PTHR44757:SF2">
    <property type="entry name" value="BIOFILM ARCHITECTURE MAINTENANCE PROTEIN MBAA"/>
    <property type="match status" value="1"/>
</dbReference>
<dbReference type="CDD" id="cd01949">
    <property type="entry name" value="GGDEF"/>
    <property type="match status" value="1"/>
</dbReference>
<dbReference type="RefSeq" id="WP_069641893.1">
    <property type="nucleotide sequence ID" value="NZ_MIJE01000001.1"/>
</dbReference>
<dbReference type="SUPFAM" id="SSF55073">
    <property type="entry name" value="Nucleotide cyclase"/>
    <property type="match status" value="1"/>
</dbReference>
<dbReference type="NCBIfam" id="TIGR00254">
    <property type="entry name" value="GGDEF"/>
    <property type="match status" value="1"/>
</dbReference>
<dbReference type="InterPro" id="IPR029787">
    <property type="entry name" value="Nucleotide_cyclase"/>
</dbReference>
<dbReference type="PROSITE" id="PS50883">
    <property type="entry name" value="EAL"/>
    <property type="match status" value="1"/>
</dbReference>
<evidence type="ECO:0000313" key="3">
    <source>
        <dbReference type="EMBL" id="OEF98401.1"/>
    </source>
</evidence>
<dbReference type="FunFam" id="3.20.20.450:FF:000001">
    <property type="entry name" value="Cyclic di-GMP phosphodiesterase yahA"/>
    <property type="match status" value="1"/>
</dbReference>
<dbReference type="Pfam" id="PF00563">
    <property type="entry name" value="EAL"/>
    <property type="match status" value="1"/>
</dbReference>
<evidence type="ECO:0000259" key="1">
    <source>
        <dbReference type="PROSITE" id="PS50883"/>
    </source>
</evidence>
<dbReference type="Gene3D" id="3.30.70.270">
    <property type="match status" value="1"/>
</dbReference>
<proteinExistence type="predicted"/>
<reference evidence="3 4" key="1">
    <citation type="submission" date="2016-09" db="EMBL/GenBank/DDBJ databases">
        <title>Draft genome sequence for the type strain of Desulfuribacillus alkaliarsenatis AHT28, an obligately anaerobic, sulfidogenic bacterium isolated from Russian soda lake sediments.</title>
        <authorList>
            <person name="Abin C.A."/>
            <person name="Hollibaugh J.T."/>
        </authorList>
    </citation>
    <scope>NUCLEOTIDE SEQUENCE [LARGE SCALE GENOMIC DNA]</scope>
    <source>
        <strain evidence="3 4">AHT28</strain>
    </source>
</reference>
<dbReference type="InterPro" id="IPR001633">
    <property type="entry name" value="EAL_dom"/>
</dbReference>
<dbReference type="AlphaFoldDB" id="A0A1E5G5E1"/>
<dbReference type="Proteomes" id="UP000094296">
    <property type="component" value="Unassembled WGS sequence"/>
</dbReference>
<name>A0A1E5G5E1_9FIRM</name>
<feature type="domain" description="EAL" evidence="1">
    <location>
        <begin position="302"/>
        <end position="556"/>
    </location>
</feature>
<evidence type="ECO:0000259" key="2">
    <source>
        <dbReference type="PROSITE" id="PS50887"/>
    </source>
</evidence>
<dbReference type="EMBL" id="MIJE01000001">
    <property type="protein sequence ID" value="OEF98401.1"/>
    <property type="molecule type" value="Genomic_DNA"/>
</dbReference>
<dbReference type="SMART" id="SM00267">
    <property type="entry name" value="GGDEF"/>
    <property type="match status" value="1"/>
</dbReference>
<dbReference type="STRING" id="766136.BHF68_01610"/>